<evidence type="ECO:0000256" key="5">
    <source>
        <dbReference type="ARBA" id="ARBA00023002"/>
    </source>
</evidence>
<name>A0AAE0KJ87_9PEZI</name>
<evidence type="ECO:0000313" key="10">
    <source>
        <dbReference type="EMBL" id="KAK3377508.1"/>
    </source>
</evidence>
<dbReference type="GO" id="GO:0004497">
    <property type="term" value="F:monooxygenase activity"/>
    <property type="evidence" value="ECO:0007669"/>
    <property type="project" value="UniProtKB-KW"/>
</dbReference>
<evidence type="ECO:0000256" key="9">
    <source>
        <dbReference type="SAM" id="Phobius"/>
    </source>
</evidence>
<evidence type="ECO:0000313" key="11">
    <source>
        <dbReference type="Proteomes" id="UP001285441"/>
    </source>
</evidence>
<dbReference type="InterPro" id="IPR002403">
    <property type="entry name" value="Cyt_P450_E_grp-IV"/>
</dbReference>
<dbReference type="EMBL" id="JAULSW010000006">
    <property type="protein sequence ID" value="KAK3377508.1"/>
    <property type="molecule type" value="Genomic_DNA"/>
</dbReference>
<feature type="transmembrane region" description="Helical" evidence="9">
    <location>
        <begin position="6"/>
        <end position="24"/>
    </location>
</feature>
<evidence type="ECO:0000256" key="2">
    <source>
        <dbReference type="ARBA" id="ARBA00010617"/>
    </source>
</evidence>
<dbReference type="PANTHER" id="PTHR46206:SF1">
    <property type="entry name" value="P450, PUTATIVE (EUROFUNG)-RELATED"/>
    <property type="match status" value="1"/>
</dbReference>
<evidence type="ECO:0000256" key="6">
    <source>
        <dbReference type="ARBA" id="ARBA00023004"/>
    </source>
</evidence>
<protein>
    <submittedName>
        <fullName evidence="10">Cytochrome P450</fullName>
    </submittedName>
</protein>
<keyword evidence="3 8" id="KW-0349">Heme</keyword>
<accession>A0AAE0KJ87</accession>
<dbReference type="CDD" id="cd11041">
    <property type="entry name" value="CYP503A1-like"/>
    <property type="match status" value="1"/>
</dbReference>
<keyword evidence="9" id="KW-0472">Membrane</keyword>
<comment type="cofactor">
    <cofactor evidence="1 8">
        <name>heme</name>
        <dbReference type="ChEBI" id="CHEBI:30413"/>
    </cofactor>
</comment>
<dbReference type="AlphaFoldDB" id="A0AAE0KJ87"/>
<gene>
    <name evidence="10" type="ORF">B0H63DRAFT_399235</name>
</gene>
<keyword evidence="9" id="KW-0812">Transmembrane</keyword>
<feature type="binding site" description="axial binding residue" evidence="8">
    <location>
        <position position="473"/>
    </location>
    <ligand>
        <name>heme</name>
        <dbReference type="ChEBI" id="CHEBI:30413"/>
    </ligand>
    <ligandPart>
        <name>Fe</name>
        <dbReference type="ChEBI" id="CHEBI:18248"/>
    </ligandPart>
</feature>
<sequence length="530" mass="60072">MVTTLFLRPTVLVPATLLVVYLAYRLFVKLKPSKLPNIPIIGAKKDDWFPVLQAAWRNTLDFKAALLLVDKEHKNEAVLLPFASNISNMVLLPRSDTQWVIDQPDSVLNLHTKVEDDLQIDYTVTDPHLIHNPTHHKLITTTLTNQVGNLVPDLIDEAEWAFGEHWGSPQEYTDVCVYETLRCAIGNVTNRVFLGKPMCRNKDLLALAMAFAQDIPVGSQLLLMVPKPLRPLAALLITIPNKLHTWRYLNLIRPLIKKRLAEYDARQRDPEDKSLSPPPNDFLQWSIDQARTSGDPYMYKPDTLGGRVLLVSFASLHTSSFALTHAVLDLASSKQEYISELREEIESVLAEHGGQWNKRALSKMEKLDSTLRESQRMNSFVTLGLGRRVMAKDGITAPSGVRLPYGMDISVPGYTVFKDNVLYPDADQFQPFRFSQQRRDLMERSESYLKSAGKAWATTSNEYIAFGHGRNACPGRFFASSELKLMLAHIVMNYDFEMQETRPKNLWFGINRVPPMKATIRVKKRVAASS</sequence>
<evidence type="ECO:0000256" key="4">
    <source>
        <dbReference type="ARBA" id="ARBA00022723"/>
    </source>
</evidence>
<evidence type="ECO:0000256" key="3">
    <source>
        <dbReference type="ARBA" id="ARBA00022617"/>
    </source>
</evidence>
<dbReference type="Pfam" id="PF00067">
    <property type="entry name" value="p450"/>
    <property type="match status" value="1"/>
</dbReference>
<dbReference type="GO" id="GO:0020037">
    <property type="term" value="F:heme binding"/>
    <property type="evidence" value="ECO:0007669"/>
    <property type="project" value="InterPro"/>
</dbReference>
<evidence type="ECO:0000256" key="7">
    <source>
        <dbReference type="ARBA" id="ARBA00023033"/>
    </source>
</evidence>
<dbReference type="PANTHER" id="PTHR46206">
    <property type="entry name" value="CYTOCHROME P450"/>
    <property type="match status" value="1"/>
</dbReference>
<dbReference type="GO" id="GO:0016705">
    <property type="term" value="F:oxidoreductase activity, acting on paired donors, with incorporation or reduction of molecular oxygen"/>
    <property type="evidence" value="ECO:0007669"/>
    <property type="project" value="InterPro"/>
</dbReference>
<dbReference type="PRINTS" id="PR00465">
    <property type="entry name" value="EP450IV"/>
</dbReference>
<dbReference type="Proteomes" id="UP001285441">
    <property type="component" value="Unassembled WGS sequence"/>
</dbReference>
<comment type="similarity">
    <text evidence="2">Belongs to the cytochrome P450 family.</text>
</comment>
<keyword evidence="6 8" id="KW-0408">Iron</keyword>
<reference evidence="10" key="1">
    <citation type="journal article" date="2023" name="Mol. Phylogenet. Evol.">
        <title>Genome-scale phylogeny and comparative genomics of the fungal order Sordariales.</title>
        <authorList>
            <person name="Hensen N."/>
            <person name="Bonometti L."/>
            <person name="Westerberg I."/>
            <person name="Brannstrom I.O."/>
            <person name="Guillou S."/>
            <person name="Cros-Aarteil S."/>
            <person name="Calhoun S."/>
            <person name="Haridas S."/>
            <person name="Kuo A."/>
            <person name="Mondo S."/>
            <person name="Pangilinan J."/>
            <person name="Riley R."/>
            <person name="LaButti K."/>
            <person name="Andreopoulos B."/>
            <person name="Lipzen A."/>
            <person name="Chen C."/>
            <person name="Yan M."/>
            <person name="Daum C."/>
            <person name="Ng V."/>
            <person name="Clum A."/>
            <person name="Steindorff A."/>
            <person name="Ohm R.A."/>
            <person name="Martin F."/>
            <person name="Silar P."/>
            <person name="Natvig D.O."/>
            <person name="Lalanne C."/>
            <person name="Gautier V."/>
            <person name="Ament-Velasquez S.L."/>
            <person name="Kruys A."/>
            <person name="Hutchinson M.I."/>
            <person name="Powell A.J."/>
            <person name="Barry K."/>
            <person name="Miller A.N."/>
            <person name="Grigoriev I.V."/>
            <person name="Debuchy R."/>
            <person name="Gladieux P."/>
            <person name="Hiltunen Thoren M."/>
            <person name="Johannesson H."/>
        </authorList>
    </citation>
    <scope>NUCLEOTIDE SEQUENCE</scope>
    <source>
        <strain evidence="10">CBS 232.78</strain>
    </source>
</reference>
<keyword evidence="9" id="KW-1133">Transmembrane helix</keyword>
<evidence type="ECO:0000256" key="8">
    <source>
        <dbReference type="PIRSR" id="PIRSR602403-1"/>
    </source>
</evidence>
<reference evidence="10" key="2">
    <citation type="submission" date="2023-06" db="EMBL/GenBank/DDBJ databases">
        <authorList>
            <consortium name="Lawrence Berkeley National Laboratory"/>
            <person name="Haridas S."/>
            <person name="Hensen N."/>
            <person name="Bonometti L."/>
            <person name="Westerberg I."/>
            <person name="Brannstrom I.O."/>
            <person name="Guillou S."/>
            <person name="Cros-Aarteil S."/>
            <person name="Calhoun S."/>
            <person name="Kuo A."/>
            <person name="Mondo S."/>
            <person name="Pangilinan J."/>
            <person name="Riley R."/>
            <person name="LaButti K."/>
            <person name="Andreopoulos B."/>
            <person name="Lipzen A."/>
            <person name="Chen C."/>
            <person name="Yanf M."/>
            <person name="Daum C."/>
            <person name="Ng V."/>
            <person name="Clum A."/>
            <person name="Steindorff A."/>
            <person name="Ohm R."/>
            <person name="Martin F."/>
            <person name="Silar P."/>
            <person name="Natvig D."/>
            <person name="Lalanne C."/>
            <person name="Gautier V."/>
            <person name="Ament-velasquez S.L."/>
            <person name="Kruys A."/>
            <person name="Hutchinson M.I."/>
            <person name="Powell A.J."/>
            <person name="Barry K."/>
            <person name="Miller A.N."/>
            <person name="Grigoriev I.V."/>
            <person name="Debuchy R."/>
            <person name="Gladieux P."/>
            <person name="Thoren M.H."/>
            <person name="Johannesson H."/>
        </authorList>
    </citation>
    <scope>NUCLEOTIDE SEQUENCE</scope>
    <source>
        <strain evidence="10">CBS 232.78</strain>
    </source>
</reference>
<evidence type="ECO:0000256" key="1">
    <source>
        <dbReference type="ARBA" id="ARBA00001971"/>
    </source>
</evidence>
<dbReference type="GO" id="GO:0005506">
    <property type="term" value="F:iron ion binding"/>
    <property type="evidence" value="ECO:0007669"/>
    <property type="project" value="InterPro"/>
</dbReference>
<keyword evidence="7" id="KW-0503">Monooxygenase</keyword>
<dbReference type="InterPro" id="IPR001128">
    <property type="entry name" value="Cyt_P450"/>
</dbReference>
<proteinExistence type="inferred from homology"/>
<dbReference type="InterPro" id="IPR036396">
    <property type="entry name" value="Cyt_P450_sf"/>
</dbReference>
<dbReference type="SUPFAM" id="SSF48264">
    <property type="entry name" value="Cytochrome P450"/>
    <property type="match status" value="1"/>
</dbReference>
<comment type="caution">
    <text evidence="10">The sequence shown here is derived from an EMBL/GenBank/DDBJ whole genome shotgun (WGS) entry which is preliminary data.</text>
</comment>
<keyword evidence="4 8" id="KW-0479">Metal-binding</keyword>
<keyword evidence="11" id="KW-1185">Reference proteome</keyword>
<dbReference type="Gene3D" id="1.10.630.10">
    <property type="entry name" value="Cytochrome P450"/>
    <property type="match status" value="1"/>
</dbReference>
<organism evidence="10 11">
    <name type="scientific">Podospora didyma</name>
    <dbReference type="NCBI Taxonomy" id="330526"/>
    <lineage>
        <taxon>Eukaryota</taxon>
        <taxon>Fungi</taxon>
        <taxon>Dikarya</taxon>
        <taxon>Ascomycota</taxon>
        <taxon>Pezizomycotina</taxon>
        <taxon>Sordariomycetes</taxon>
        <taxon>Sordariomycetidae</taxon>
        <taxon>Sordariales</taxon>
        <taxon>Podosporaceae</taxon>
        <taxon>Podospora</taxon>
    </lineage>
</organism>
<keyword evidence="5" id="KW-0560">Oxidoreductase</keyword>